<keyword evidence="1 8" id="KW-0808">Transferase</keyword>
<proteinExistence type="predicted"/>
<evidence type="ECO:0000259" key="7">
    <source>
        <dbReference type="PROSITE" id="PS50011"/>
    </source>
</evidence>
<dbReference type="SMART" id="SM00220">
    <property type="entry name" value="S_TKc"/>
    <property type="match status" value="1"/>
</dbReference>
<keyword evidence="3 8" id="KW-0418">Kinase</keyword>
<feature type="binding site" evidence="5">
    <location>
        <position position="152"/>
    </location>
    <ligand>
        <name>ATP</name>
        <dbReference type="ChEBI" id="CHEBI:30616"/>
    </ligand>
</feature>
<sequence length="511" mass="56619">MTAMTDRAFCEAAYQLGLLSFTQILDLLLETSGERVASLVQGCHERRLLTAAQFEQLEQHLADQTGVDALTMADPPDRMPDEDQAKPLEQTLTLHWEEGEASNRGVERGESDEVQLAEQAGRYLGQKELGRGGMGIVYCVQDVAMKRRVALKEVLPDLAADESMADYLPDLRRRFVREAELTAVLQHPGIVPVYEIGRRRASGEAYYTMKLVEGRTLAEAIKKAAGLEERLALLPNFIDVCQTLAYAHRHGVIHRDLKPANIIIGEFGETYVLDWGLARRLNPSTEALSESPCKPPLAQAPEQGQVSPDAQPPGKAANLTGHGVGTPYYMSPEQALGQLEEIDTRSDIYSLGAILFEILTGRKIKSYRDVVKLEDILSRGDGSPDGADLALSLPDELIAICKRAMALKKSQRFGDAQTLAFAIQHVQTGAEVVLEQLAEAVHIAYVTERTAQGWRYGPVRDDARKENPTLIPYSELSEEEKELDRVSARQTIHALRKLGYILARERKLFPV</sequence>
<dbReference type="Pfam" id="PF02026">
    <property type="entry name" value="RyR"/>
    <property type="match status" value="1"/>
</dbReference>
<dbReference type="SUPFAM" id="SSF56112">
    <property type="entry name" value="Protein kinase-like (PK-like)"/>
    <property type="match status" value="1"/>
</dbReference>
<dbReference type="EMBL" id="CP121472">
    <property type="protein sequence ID" value="WPL18517.1"/>
    <property type="molecule type" value="Genomic_DNA"/>
</dbReference>
<evidence type="ECO:0000256" key="1">
    <source>
        <dbReference type="ARBA" id="ARBA00022679"/>
    </source>
</evidence>
<dbReference type="PROSITE" id="PS50011">
    <property type="entry name" value="PROTEIN_KINASE_DOM"/>
    <property type="match status" value="1"/>
</dbReference>
<dbReference type="InterPro" id="IPR000719">
    <property type="entry name" value="Prot_kinase_dom"/>
</dbReference>
<keyword evidence="4 5" id="KW-0067">ATP-binding</keyword>
<name>A0ABZ0SDI4_9GAMM</name>
<dbReference type="Proteomes" id="UP001432180">
    <property type="component" value="Chromosome"/>
</dbReference>
<dbReference type="Gene3D" id="6.20.350.10">
    <property type="match status" value="1"/>
</dbReference>
<protein>
    <submittedName>
        <fullName evidence="8">Serine/threonine-protein kinase PknD</fullName>
        <ecNumber evidence="8">2.7.11.1</ecNumber>
    </submittedName>
</protein>
<dbReference type="PANTHER" id="PTHR43289">
    <property type="entry name" value="MITOGEN-ACTIVATED PROTEIN KINASE KINASE KINASE 20-RELATED"/>
    <property type="match status" value="1"/>
</dbReference>
<dbReference type="PROSITE" id="PS00107">
    <property type="entry name" value="PROTEIN_KINASE_ATP"/>
    <property type="match status" value="1"/>
</dbReference>
<dbReference type="Gene3D" id="1.10.510.10">
    <property type="entry name" value="Transferase(Phosphotransferase) domain 1"/>
    <property type="match status" value="1"/>
</dbReference>
<dbReference type="InterPro" id="IPR011009">
    <property type="entry name" value="Kinase-like_dom_sf"/>
</dbReference>
<accession>A0ABZ0SDI4</accession>
<evidence type="ECO:0000256" key="2">
    <source>
        <dbReference type="ARBA" id="ARBA00022741"/>
    </source>
</evidence>
<keyword evidence="2 5" id="KW-0547">Nucleotide-binding</keyword>
<evidence type="ECO:0000256" key="3">
    <source>
        <dbReference type="ARBA" id="ARBA00022777"/>
    </source>
</evidence>
<dbReference type="InterPro" id="IPR017441">
    <property type="entry name" value="Protein_kinase_ATP_BS"/>
</dbReference>
<evidence type="ECO:0000256" key="6">
    <source>
        <dbReference type="SAM" id="MobiDB-lite"/>
    </source>
</evidence>
<feature type="region of interest" description="Disordered" evidence="6">
    <location>
        <begin position="286"/>
        <end position="323"/>
    </location>
</feature>
<reference evidence="8 9" key="1">
    <citation type="journal article" date="2023" name="Microorganisms">
        <title>Thiorhodovibrio frisius and Trv. litoralis spp. nov., Two Novel Members from a Clade of Fastidious Purple Sulfur Bacteria That Exhibit Unique Red-Shifted Light-Harvesting Capabilities.</title>
        <authorList>
            <person name="Methner A."/>
            <person name="Kuzyk S.B."/>
            <person name="Petersen J."/>
            <person name="Bauer S."/>
            <person name="Brinkmann H."/>
            <person name="Sichau K."/>
            <person name="Wanner G."/>
            <person name="Wolf J."/>
            <person name="Neumann-Schaal M."/>
            <person name="Henke P."/>
            <person name="Tank M."/>
            <person name="Sproer C."/>
            <person name="Bunk B."/>
            <person name="Overmann J."/>
        </authorList>
    </citation>
    <scope>NUCLEOTIDE SEQUENCE [LARGE SCALE GENOMIC DNA]</scope>
    <source>
        <strain evidence="8 9">DSM 6702</strain>
    </source>
</reference>
<evidence type="ECO:0000313" key="8">
    <source>
        <dbReference type="EMBL" id="WPL18517.1"/>
    </source>
</evidence>
<dbReference type="CDD" id="cd14014">
    <property type="entry name" value="STKc_PknB_like"/>
    <property type="match status" value="1"/>
</dbReference>
<dbReference type="GO" id="GO:0004674">
    <property type="term" value="F:protein serine/threonine kinase activity"/>
    <property type="evidence" value="ECO:0007669"/>
    <property type="project" value="UniProtKB-EC"/>
</dbReference>
<dbReference type="EC" id="2.7.11.1" evidence="8"/>
<evidence type="ECO:0000256" key="5">
    <source>
        <dbReference type="PROSITE-ProRule" id="PRU10141"/>
    </source>
</evidence>
<dbReference type="Gene3D" id="3.30.200.20">
    <property type="entry name" value="Phosphorylase Kinase, domain 1"/>
    <property type="match status" value="1"/>
</dbReference>
<dbReference type="PANTHER" id="PTHR43289:SF6">
    <property type="entry name" value="SERINE_THREONINE-PROTEIN KINASE NEKL-3"/>
    <property type="match status" value="1"/>
</dbReference>
<keyword evidence="9" id="KW-1185">Reference proteome</keyword>
<dbReference type="InterPro" id="IPR003032">
    <property type="entry name" value="Ryanodine_rcpt"/>
</dbReference>
<organism evidence="8 9">
    <name type="scientific">Thiorhodovibrio winogradskyi</name>
    <dbReference type="NCBI Taxonomy" id="77007"/>
    <lineage>
        <taxon>Bacteria</taxon>
        <taxon>Pseudomonadati</taxon>
        <taxon>Pseudomonadota</taxon>
        <taxon>Gammaproteobacteria</taxon>
        <taxon>Chromatiales</taxon>
        <taxon>Chromatiaceae</taxon>
        <taxon>Thiorhodovibrio</taxon>
    </lineage>
</organism>
<evidence type="ECO:0000256" key="4">
    <source>
        <dbReference type="ARBA" id="ARBA00022840"/>
    </source>
</evidence>
<feature type="domain" description="Protein kinase" evidence="7">
    <location>
        <begin position="123"/>
        <end position="428"/>
    </location>
</feature>
<evidence type="ECO:0000313" key="9">
    <source>
        <dbReference type="Proteomes" id="UP001432180"/>
    </source>
</evidence>
<dbReference type="Pfam" id="PF00069">
    <property type="entry name" value="Pkinase"/>
    <property type="match status" value="1"/>
</dbReference>
<dbReference type="InterPro" id="IPR008271">
    <property type="entry name" value="Ser/Thr_kinase_AS"/>
</dbReference>
<gene>
    <name evidence="8" type="primary">pknD_2</name>
    <name evidence="8" type="ORF">Thiowin_03590</name>
</gene>
<dbReference type="PROSITE" id="PS00108">
    <property type="entry name" value="PROTEIN_KINASE_ST"/>
    <property type="match status" value="1"/>
</dbReference>